<reference evidence="1 2" key="1">
    <citation type="journal article" date="2007" name="Proc. Natl. Acad. Sci. U.S.A.">
        <title>Genome sequencing and comparative analysis of Saccharomyces cerevisiae strain YJM789.</title>
        <authorList>
            <person name="Wei W."/>
            <person name="McCusker J.H."/>
            <person name="Hyman R.W."/>
            <person name="Jones T."/>
            <person name="Ning Y."/>
            <person name="Cao Z."/>
            <person name="Gu Z."/>
            <person name="Bruno D."/>
            <person name="Miranda M."/>
            <person name="Nguyen M."/>
            <person name="Wilhelmy J."/>
            <person name="Komp C."/>
            <person name="Tamse R."/>
            <person name="Wang X."/>
            <person name="Jia P."/>
            <person name="Luedi P."/>
            <person name="Oefner P.J."/>
            <person name="David L."/>
            <person name="Dietrich F.S."/>
            <person name="Li Y."/>
            <person name="Davis R.W."/>
            <person name="Steinmetz L.M."/>
        </authorList>
    </citation>
    <scope>NUCLEOTIDE SEQUENCE [LARGE SCALE GENOMIC DNA]</scope>
    <source>
        <strain evidence="1 2">YJM789</strain>
    </source>
</reference>
<dbReference type="PANTHER" id="PTHR31531:SF2">
    <property type="entry name" value="E3 UBIQUITIN-PROTEIN LIGASE E3D"/>
    <property type="match status" value="1"/>
</dbReference>
<dbReference type="OrthoDB" id="386949at2759"/>
<dbReference type="GO" id="GO:0005829">
    <property type="term" value="C:cytosol"/>
    <property type="evidence" value="ECO:0007669"/>
    <property type="project" value="TreeGrafter"/>
</dbReference>
<protein>
    <submittedName>
        <fullName evidence="1">Uncharacterized protein</fullName>
    </submittedName>
</protein>
<dbReference type="Proteomes" id="UP000007060">
    <property type="component" value="Unassembled WGS sequence"/>
</dbReference>
<dbReference type="AlphaFoldDB" id="A6ZQ97"/>
<dbReference type="PANTHER" id="PTHR31531">
    <property type="entry name" value="E3 UBIQUITIN-PROTEIN LIGASE E3D FAMILY MEMBER"/>
    <property type="match status" value="1"/>
</dbReference>
<organism evidence="1 2">
    <name type="scientific">Saccharomyces cerevisiae (strain YJM789)</name>
    <name type="common">Baker's yeast</name>
    <dbReference type="NCBI Taxonomy" id="307796"/>
    <lineage>
        <taxon>Eukaryota</taxon>
        <taxon>Fungi</taxon>
        <taxon>Dikarya</taxon>
        <taxon>Ascomycota</taxon>
        <taxon>Saccharomycotina</taxon>
        <taxon>Saccharomycetes</taxon>
        <taxon>Saccharomycetales</taxon>
        <taxon>Saccharomycetaceae</taxon>
        <taxon>Saccharomyces</taxon>
    </lineage>
</organism>
<name>A6ZQ97_YEAS7</name>
<gene>
    <name evidence="1" type="ORF">SCY_3058</name>
</gene>
<dbReference type="GO" id="GO:0006513">
    <property type="term" value="P:protein monoubiquitination"/>
    <property type="evidence" value="ECO:0007669"/>
    <property type="project" value="TreeGrafter"/>
</dbReference>
<evidence type="ECO:0000313" key="2">
    <source>
        <dbReference type="Proteomes" id="UP000007060"/>
    </source>
</evidence>
<dbReference type="GO" id="GO:0031624">
    <property type="term" value="F:ubiquitin conjugating enzyme binding"/>
    <property type="evidence" value="ECO:0007669"/>
    <property type="project" value="TreeGrafter"/>
</dbReference>
<evidence type="ECO:0000313" key="1">
    <source>
        <dbReference type="EMBL" id="EDN63457.1"/>
    </source>
</evidence>
<dbReference type="HOGENOM" id="CLU_1476262_0_0_1"/>
<dbReference type="GO" id="GO:0043161">
    <property type="term" value="P:proteasome-mediated ubiquitin-dependent protein catabolic process"/>
    <property type="evidence" value="ECO:0007669"/>
    <property type="project" value="TreeGrafter"/>
</dbReference>
<comment type="caution">
    <text evidence="1">The sequence shown here is derived from an EMBL/GenBank/DDBJ whole genome shotgun (WGS) entry which is preliminary data.</text>
</comment>
<dbReference type="Pfam" id="PF09814">
    <property type="entry name" value="HECT_2"/>
    <property type="match status" value="1"/>
</dbReference>
<accession>A6ZQ97</accession>
<dbReference type="GO" id="GO:0061630">
    <property type="term" value="F:ubiquitin protein ligase activity"/>
    <property type="evidence" value="ECO:0007669"/>
    <property type="project" value="TreeGrafter"/>
</dbReference>
<dbReference type="GO" id="GO:0000151">
    <property type="term" value="C:ubiquitin ligase complex"/>
    <property type="evidence" value="ECO:0007669"/>
    <property type="project" value="TreeGrafter"/>
</dbReference>
<sequence length="183" mass="21270">MVQYVVEWLPRIQSISVVVEGWKQVEIKNLKDTLMSISGDEEQVEDILLPVEVEEKVDASYKFKNRGKDLEWMTKLRSKSSKIYDSSIMSLPDGRWTKEELRSDSDFSIECLNCKQKIISKDTCQVLNDVPSEVWFELMDYWHCHKPDVRKTSLPTQDLNAKPSKTNLIGALIFKALLRLLKM</sequence>
<dbReference type="GO" id="GO:0005634">
    <property type="term" value="C:nucleus"/>
    <property type="evidence" value="ECO:0007669"/>
    <property type="project" value="TreeGrafter"/>
</dbReference>
<dbReference type="GO" id="GO:0051865">
    <property type="term" value="P:protein autoubiquitination"/>
    <property type="evidence" value="ECO:0007669"/>
    <property type="project" value="TreeGrafter"/>
</dbReference>
<dbReference type="EMBL" id="AAFW02000040">
    <property type="protein sequence ID" value="EDN63457.1"/>
    <property type="molecule type" value="Genomic_DNA"/>
</dbReference>
<dbReference type="GO" id="GO:0000209">
    <property type="term" value="P:protein polyubiquitination"/>
    <property type="evidence" value="ECO:0007669"/>
    <property type="project" value="TreeGrafter"/>
</dbReference>
<dbReference type="GO" id="GO:0030332">
    <property type="term" value="F:cyclin binding"/>
    <property type="evidence" value="ECO:0007669"/>
    <property type="project" value="TreeGrafter"/>
</dbReference>
<dbReference type="InterPro" id="IPR019193">
    <property type="entry name" value="UBQ-conj_enz_E2-bd_prot"/>
</dbReference>
<proteinExistence type="predicted"/>